<protein>
    <submittedName>
        <fullName evidence="5">Ureidoglycolate hydrolase</fullName>
    </submittedName>
</protein>
<dbReference type="InterPro" id="IPR024060">
    <property type="entry name" value="Ureidoglycolate_lyase_dom_sf"/>
</dbReference>
<dbReference type="InterPro" id="IPR047233">
    <property type="entry name" value="UAH_cupin"/>
</dbReference>
<dbReference type="InParanoid" id="A0A423PJ24"/>
<dbReference type="RefSeq" id="WP_123658951.1">
    <property type="nucleotide sequence ID" value="NZ_AYKG01000045.1"/>
</dbReference>
<keyword evidence="2" id="KW-0659">Purine metabolism</keyword>
<evidence type="ECO:0000313" key="5">
    <source>
        <dbReference type="EMBL" id="ROO25590.1"/>
    </source>
</evidence>
<dbReference type="OrthoDB" id="9804602at2"/>
<dbReference type="CDD" id="cd20298">
    <property type="entry name" value="cupin_UAH"/>
    <property type="match status" value="1"/>
</dbReference>
<dbReference type="GO" id="GO:0004848">
    <property type="term" value="F:ureidoglycolate hydrolase activity"/>
    <property type="evidence" value="ECO:0007669"/>
    <property type="project" value="InterPro"/>
</dbReference>
<keyword evidence="5" id="KW-0378">Hydrolase</keyword>
<dbReference type="GO" id="GO:0050385">
    <property type="term" value="F:ureidoglycolate lyase activity"/>
    <property type="evidence" value="ECO:0007669"/>
    <property type="project" value="UniProtKB-EC"/>
</dbReference>
<dbReference type="GO" id="GO:0006144">
    <property type="term" value="P:purine nucleobase metabolic process"/>
    <property type="evidence" value="ECO:0007669"/>
    <property type="project" value="UniProtKB-KW"/>
</dbReference>
<gene>
    <name evidence="5" type="ORF">SAJA_12375</name>
</gene>
<dbReference type="PANTHER" id="PTHR21221">
    <property type="entry name" value="UREIDOGLYCOLATE HYDROLASE"/>
    <property type="match status" value="1"/>
</dbReference>
<organism evidence="5 6">
    <name type="scientific">Salinisphaera japonica YTM-1</name>
    <dbReference type="NCBI Taxonomy" id="1209778"/>
    <lineage>
        <taxon>Bacteria</taxon>
        <taxon>Pseudomonadati</taxon>
        <taxon>Pseudomonadota</taxon>
        <taxon>Gammaproteobacteria</taxon>
        <taxon>Salinisphaerales</taxon>
        <taxon>Salinisphaeraceae</taxon>
        <taxon>Salinisphaera</taxon>
    </lineage>
</organism>
<keyword evidence="6" id="KW-1185">Reference proteome</keyword>
<keyword evidence="3" id="KW-0456">Lyase</keyword>
<evidence type="ECO:0000256" key="1">
    <source>
        <dbReference type="ARBA" id="ARBA00011738"/>
    </source>
</evidence>
<dbReference type="InterPro" id="IPR011051">
    <property type="entry name" value="RmlC_Cupin_sf"/>
</dbReference>
<dbReference type="FunCoup" id="A0A423PJ24">
    <property type="interactions" value="47"/>
</dbReference>
<comment type="caution">
    <text evidence="5">The sequence shown here is derived from an EMBL/GenBank/DDBJ whole genome shotgun (WGS) entry which is preliminary data.</text>
</comment>
<evidence type="ECO:0000313" key="6">
    <source>
        <dbReference type="Proteomes" id="UP000285310"/>
    </source>
</evidence>
<proteinExistence type="predicted"/>
<dbReference type="Proteomes" id="UP000285310">
    <property type="component" value="Unassembled WGS sequence"/>
</dbReference>
<dbReference type="PANTHER" id="PTHR21221:SF1">
    <property type="entry name" value="UREIDOGLYCOLATE LYASE"/>
    <property type="match status" value="1"/>
</dbReference>
<dbReference type="AlphaFoldDB" id="A0A423PJ24"/>
<evidence type="ECO:0000256" key="3">
    <source>
        <dbReference type="ARBA" id="ARBA00023239"/>
    </source>
</evidence>
<reference evidence="5 6" key="1">
    <citation type="submission" date="2013-10" db="EMBL/GenBank/DDBJ databases">
        <title>Salinisphaera japonica YTM-1 Genome Sequencing.</title>
        <authorList>
            <person name="Lai Q."/>
            <person name="Li C."/>
            <person name="Shao Z."/>
        </authorList>
    </citation>
    <scope>NUCLEOTIDE SEQUENCE [LARGE SCALE GENOMIC DNA]</scope>
    <source>
        <strain evidence="5 6">YTM-1</strain>
    </source>
</reference>
<dbReference type="PIRSF" id="PIRSF017306">
    <property type="entry name" value="Ureidogly_hydro"/>
    <property type="match status" value="1"/>
</dbReference>
<dbReference type="NCBIfam" id="NF009932">
    <property type="entry name" value="PRK13395.1"/>
    <property type="match status" value="1"/>
</dbReference>
<dbReference type="EMBL" id="AYKG01000045">
    <property type="protein sequence ID" value="ROO25590.1"/>
    <property type="molecule type" value="Genomic_DNA"/>
</dbReference>
<accession>A0A423PJ24</accession>
<evidence type="ECO:0000256" key="4">
    <source>
        <dbReference type="ARBA" id="ARBA00047684"/>
    </source>
</evidence>
<dbReference type="GO" id="GO:0000256">
    <property type="term" value="P:allantoin catabolic process"/>
    <property type="evidence" value="ECO:0007669"/>
    <property type="project" value="InterPro"/>
</dbReference>
<comment type="subunit">
    <text evidence="1">Homodimer.</text>
</comment>
<dbReference type="Gene3D" id="2.60.120.480">
    <property type="entry name" value="Ureidoglycolate hydrolase"/>
    <property type="match status" value="1"/>
</dbReference>
<dbReference type="Pfam" id="PF04115">
    <property type="entry name" value="Ureidogly_lyase"/>
    <property type="match status" value="1"/>
</dbReference>
<comment type="catalytic activity">
    <reaction evidence="4">
        <text>(S)-ureidoglycolate = urea + glyoxylate</text>
        <dbReference type="Rhea" id="RHEA:11304"/>
        <dbReference type="ChEBI" id="CHEBI:16199"/>
        <dbReference type="ChEBI" id="CHEBI:36655"/>
        <dbReference type="ChEBI" id="CHEBI:57296"/>
        <dbReference type="EC" id="4.3.2.3"/>
    </reaction>
</comment>
<evidence type="ECO:0000256" key="2">
    <source>
        <dbReference type="ARBA" id="ARBA00022631"/>
    </source>
</evidence>
<dbReference type="InterPro" id="IPR007247">
    <property type="entry name" value="Ureidogly_lyase"/>
</dbReference>
<name>A0A423PJ24_9GAMM</name>
<sequence>MSKTRLEKKTPTFTARPLTRHAFAPYGDVIEAGDTPVAINQGMGARHLDLAALALTREGGRPAISLVDCIAEPTPVALRLMERHPLSSQAFVPLAGQRYLVVVAHAGAPPGPNDLAVFLATGDQGINYHAGVWHHPMIALDHDCRFVEVHRGGPGANCDEHDLPAGLTVAVEPERKP</sequence>
<dbReference type="SUPFAM" id="SSF51182">
    <property type="entry name" value="RmlC-like cupins"/>
    <property type="match status" value="1"/>
</dbReference>